<accession>A0A913YV94</accession>
<dbReference type="RefSeq" id="XP_028518983.1">
    <property type="nucleotide sequence ID" value="XM_028663182.1"/>
</dbReference>
<dbReference type="Pfam" id="PF01266">
    <property type="entry name" value="DAO"/>
    <property type="match status" value="1"/>
</dbReference>
<comment type="cofactor">
    <cofactor evidence="1">
        <name>FAD</name>
        <dbReference type="ChEBI" id="CHEBI:57692"/>
    </cofactor>
</comment>
<dbReference type="Proteomes" id="UP000887567">
    <property type="component" value="Unplaced"/>
</dbReference>
<reference evidence="7" key="1">
    <citation type="submission" date="2022-11" db="UniProtKB">
        <authorList>
            <consortium name="EnsemblMetazoa"/>
        </authorList>
    </citation>
    <scope>IDENTIFICATION</scope>
</reference>
<keyword evidence="5" id="KW-0560">Oxidoreductase</keyword>
<feature type="domain" description="FAD dependent oxidoreductase" evidence="6">
    <location>
        <begin position="6"/>
        <end position="371"/>
    </location>
</feature>
<evidence type="ECO:0000256" key="3">
    <source>
        <dbReference type="ARBA" id="ARBA00022630"/>
    </source>
</evidence>
<dbReference type="SUPFAM" id="SSF51905">
    <property type="entry name" value="FAD/NAD(P)-binding domain"/>
    <property type="match status" value="1"/>
</dbReference>
<organism evidence="7 8">
    <name type="scientific">Exaiptasia diaphana</name>
    <name type="common">Tropical sea anemone</name>
    <name type="synonym">Aiptasia pulchella</name>
    <dbReference type="NCBI Taxonomy" id="2652724"/>
    <lineage>
        <taxon>Eukaryota</taxon>
        <taxon>Metazoa</taxon>
        <taxon>Cnidaria</taxon>
        <taxon>Anthozoa</taxon>
        <taxon>Hexacorallia</taxon>
        <taxon>Actiniaria</taxon>
        <taxon>Aiptasiidae</taxon>
        <taxon>Exaiptasia</taxon>
    </lineage>
</organism>
<keyword evidence="8" id="KW-1185">Reference proteome</keyword>
<dbReference type="EnsemblMetazoa" id="XM_021059197.2">
    <property type="protein sequence ID" value="XP_020914856.1"/>
    <property type="gene ID" value="LOC110252381"/>
</dbReference>
<dbReference type="InterPro" id="IPR045170">
    <property type="entry name" value="MTOX"/>
</dbReference>
<sequence length="396" mass="44191">MDSSYDVCVVGAGVMGSSTARHLAKIGKKTLLLEQFPLPHWRGSSHGQTRVFRCVDPEPHIVKMANDALKMWRDIQNQAGETILIENVGMLEVEEPPGTNLKTEEHYLRRENIDYQFLSSKDLKDQFPGLVYGPGYCAIYEKSAGILMADKCLKHLQKQFVESGGTLYDRSEVIKIQPDASGVTVLTNRSSYRCKKIIVTAGPWVNKVLKPLGIQLDVKPVQAPFLYWKVKQPGAYDFTKFPIFYDVSTSDGRYVYGLPSFEYPGLIKLGPAGKAQQEAAYSTPIDPDMRDSTMTITEGSIAAAKDYIKQHLPFVDGTKPAIVELCMYTLSFDRNFILDKHPEYNNVIIAAGFSGQGFKHGPVVGKILSDLALDRLSAYDLSPFRISKYLQQKSSL</sequence>
<dbReference type="NCBIfam" id="NF008425">
    <property type="entry name" value="PRK11259.1"/>
    <property type="match status" value="1"/>
</dbReference>
<keyword evidence="3" id="KW-0285">Flavoprotein</keyword>
<dbReference type="KEGG" id="epa:110252381"/>
<dbReference type="GO" id="GO:0005777">
    <property type="term" value="C:peroxisome"/>
    <property type="evidence" value="ECO:0007669"/>
    <property type="project" value="TreeGrafter"/>
</dbReference>
<dbReference type="GeneID" id="110252381"/>
<evidence type="ECO:0000256" key="1">
    <source>
        <dbReference type="ARBA" id="ARBA00001974"/>
    </source>
</evidence>
<evidence type="ECO:0000259" key="6">
    <source>
        <dbReference type="Pfam" id="PF01266"/>
    </source>
</evidence>
<name>A0A913YV94_EXADI</name>
<keyword evidence="4" id="KW-0274">FAD</keyword>
<evidence type="ECO:0000256" key="2">
    <source>
        <dbReference type="ARBA" id="ARBA00010989"/>
    </source>
</evidence>
<dbReference type="EnsemblMetazoa" id="XM_028663182.1">
    <property type="protein sequence ID" value="XP_028518983.1"/>
    <property type="gene ID" value="LOC110252381"/>
</dbReference>
<dbReference type="InterPro" id="IPR006076">
    <property type="entry name" value="FAD-dep_OxRdtase"/>
</dbReference>
<dbReference type="GO" id="GO:0033514">
    <property type="term" value="P:L-lysine catabolic process to acetyl-CoA via L-pipecolate"/>
    <property type="evidence" value="ECO:0007669"/>
    <property type="project" value="TreeGrafter"/>
</dbReference>
<dbReference type="AlphaFoldDB" id="A0A913YV94"/>
<protein>
    <recommendedName>
        <fullName evidence="6">FAD dependent oxidoreductase domain-containing protein</fullName>
    </recommendedName>
</protein>
<dbReference type="PANTHER" id="PTHR10961:SF46">
    <property type="entry name" value="PEROXISOMAL SARCOSINE OXIDASE"/>
    <property type="match status" value="1"/>
</dbReference>
<evidence type="ECO:0000313" key="8">
    <source>
        <dbReference type="Proteomes" id="UP000887567"/>
    </source>
</evidence>
<dbReference type="Gene3D" id="3.30.9.10">
    <property type="entry name" value="D-Amino Acid Oxidase, subunit A, domain 2"/>
    <property type="match status" value="1"/>
</dbReference>
<dbReference type="PANTHER" id="PTHR10961">
    <property type="entry name" value="PEROXISOMAL SARCOSINE OXIDASE"/>
    <property type="match status" value="1"/>
</dbReference>
<dbReference type="GO" id="GO:0008115">
    <property type="term" value="F:sarcosine oxidase activity"/>
    <property type="evidence" value="ECO:0007669"/>
    <property type="project" value="TreeGrafter"/>
</dbReference>
<dbReference type="SUPFAM" id="SSF54373">
    <property type="entry name" value="FAD-linked reductases, C-terminal domain"/>
    <property type="match status" value="1"/>
</dbReference>
<dbReference type="GO" id="GO:0050660">
    <property type="term" value="F:flavin adenine dinucleotide binding"/>
    <property type="evidence" value="ECO:0007669"/>
    <property type="project" value="InterPro"/>
</dbReference>
<evidence type="ECO:0000256" key="5">
    <source>
        <dbReference type="ARBA" id="ARBA00023002"/>
    </source>
</evidence>
<dbReference type="RefSeq" id="XP_020914856.1">
    <property type="nucleotide sequence ID" value="XM_021059197.2"/>
</dbReference>
<dbReference type="GO" id="GO:0050031">
    <property type="term" value="F:L-pipecolate oxidase activity"/>
    <property type="evidence" value="ECO:0007669"/>
    <property type="project" value="TreeGrafter"/>
</dbReference>
<proteinExistence type="inferred from homology"/>
<dbReference type="OMA" id="NWGWVRV"/>
<evidence type="ECO:0000256" key="4">
    <source>
        <dbReference type="ARBA" id="ARBA00022827"/>
    </source>
</evidence>
<comment type="similarity">
    <text evidence="2">Belongs to the MSOX/MTOX family.</text>
</comment>
<evidence type="ECO:0000313" key="7">
    <source>
        <dbReference type="EnsemblMetazoa" id="XP_028518983.1"/>
    </source>
</evidence>
<dbReference type="Gene3D" id="3.50.50.60">
    <property type="entry name" value="FAD/NAD(P)-binding domain"/>
    <property type="match status" value="1"/>
</dbReference>
<dbReference type="OrthoDB" id="424974at2759"/>
<dbReference type="InterPro" id="IPR036188">
    <property type="entry name" value="FAD/NAD-bd_sf"/>
</dbReference>